<dbReference type="InterPro" id="IPR004254">
    <property type="entry name" value="AdipoR/HlyIII-related"/>
</dbReference>
<feature type="transmembrane region" description="Helical" evidence="7">
    <location>
        <begin position="35"/>
        <end position="51"/>
    </location>
</feature>
<dbReference type="STRING" id="53468.A0A3P6ICL4"/>
<dbReference type="Pfam" id="PF03006">
    <property type="entry name" value="HlyIII"/>
    <property type="match status" value="1"/>
</dbReference>
<reference evidence="8 9" key="1">
    <citation type="submission" date="2018-10" db="EMBL/GenBank/DDBJ databases">
        <authorList>
            <consortium name="Pathogen Informatics"/>
        </authorList>
    </citation>
    <scope>NUCLEOTIDE SEQUENCE [LARGE SCALE GENOMIC DNA]</scope>
</reference>
<feature type="transmembrane region" description="Helical" evidence="7">
    <location>
        <begin position="279"/>
        <end position="298"/>
    </location>
</feature>
<feature type="transmembrane region" description="Helical" evidence="7">
    <location>
        <begin position="96"/>
        <end position="116"/>
    </location>
</feature>
<dbReference type="Proteomes" id="UP000267029">
    <property type="component" value="Unassembled WGS sequence"/>
</dbReference>
<keyword evidence="3 7" id="KW-0812">Transmembrane</keyword>
<keyword evidence="6" id="KW-0479">Metal-binding</keyword>
<feature type="transmembrane region" description="Helical" evidence="7">
    <location>
        <begin position="235"/>
        <end position="255"/>
    </location>
</feature>
<feature type="binding site" evidence="6">
    <location>
        <position position="242"/>
    </location>
    <ligand>
        <name>Zn(2+)</name>
        <dbReference type="ChEBI" id="CHEBI:29105"/>
    </ligand>
</feature>
<organism evidence="8 9">
    <name type="scientific">Mesocestoides corti</name>
    <name type="common">Flatworm</name>
    <dbReference type="NCBI Taxonomy" id="53468"/>
    <lineage>
        <taxon>Eukaryota</taxon>
        <taxon>Metazoa</taxon>
        <taxon>Spiralia</taxon>
        <taxon>Lophotrochozoa</taxon>
        <taxon>Platyhelminthes</taxon>
        <taxon>Cestoda</taxon>
        <taxon>Eucestoda</taxon>
        <taxon>Cyclophyllidea</taxon>
        <taxon>Mesocestoididae</taxon>
        <taxon>Mesocestoides</taxon>
    </lineage>
</organism>
<feature type="transmembrane region" description="Helical" evidence="7">
    <location>
        <begin position="166"/>
        <end position="185"/>
    </location>
</feature>
<feature type="transmembrane region" description="Helical" evidence="7">
    <location>
        <begin position="136"/>
        <end position="154"/>
    </location>
</feature>
<protein>
    <submittedName>
        <fullName evidence="8">Uncharacterized protein</fullName>
    </submittedName>
</protein>
<evidence type="ECO:0000256" key="7">
    <source>
        <dbReference type="SAM" id="Phobius"/>
    </source>
</evidence>
<accession>A0A3P6ICL4</accession>
<feature type="binding site" evidence="6">
    <location>
        <position position="81"/>
    </location>
    <ligand>
        <name>Zn(2+)</name>
        <dbReference type="ChEBI" id="CHEBI:29105"/>
    </ligand>
</feature>
<feature type="transmembrane region" description="Helical" evidence="7">
    <location>
        <begin position="63"/>
        <end position="84"/>
    </location>
</feature>
<evidence type="ECO:0000256" key="6">
    <source>
        <dbReference type="PIRSR" id="PIRSR604254-1"/>
    </source>
</evidence>
<dbReference type="GO" id="GO:0046872">
    <property type="term" value="F:metal ion binding"/>
    <property type="evidence" value="ECO:0007669"/>
    <property type="project" value="UniProtKB-KW"/>
</dbReference>
<evidence type="ECO:0000256" key="1">
    <source>
        <dbReference type="ARBA" id="ARBA00004141"/>
    </source>
</evidence>
<evidence type="ECO:0000256" key="3">
    <source>
        <dbReference type="ARBA" id="ARBA00022692"/>
    </source>
</evidence>
<comment type="similarity">
    <text evidence="2">Belongs to the ADIPOR family.</text>
</comment>
<feature type="binding site" evidence="6">
    <location>
        <position position="246"/>
    </location>
    <ligand>
        <name>Zn(2+)</name>
        <dbReference type="ChEBI" id="CHEBI:29105"/>
    </ligand>
</feature>
<evidence type="ECO:0000313" key="9">
    <source>
        <dbReference type="Proteomes" id="UP000267029"/>
    </source>
</evidence>
<name>A0A3P6ICL4_MESCO</name>
<evidence type="ECO:0000256" key="5">
    <source>
        <dbReference type="ARBA" id="ARBA00023136"/>
    </source>
</evidence>
<dbReference type="AlphaFoldDB" id="A0A3P6ICL4"/>
<sequence>MLRQNSTRHSYTGYRPRCTFAECINSLLWLHNESFNCWSHILGIPMVLLFFREELGFSFNPVMLLYLSTALCFVLGSSFAHTFCCYYRLSHNASFVVDYIGLTIFSCGAGIAYVNFSFPLELRVKSGLFGLSFLDTYLVFLCLCSAMSIFLSVWTRTLRESFLRSILRVSAFASPGFFMSLPVLYKLLACSFDNNNYPANYCDSTALWSKQFIASITTIFFYVSRFPERLCPGKFDYFGHSHNVFHVGGLLALYYQKSALSLDARFARSHQFSTPSMELPVLCISFLLLSIISACIYFRRLFVVNNSKPSH</sequence>
<evidence type="ECO:0000256" key="2">
    <source>
        <dbReference type="ARBA" id="ARBA00007018"/>
    </source>
</evidence>
<dbReference type="PANTHER" id="PTHR20855">
    <property type="entry name" value="ADIPOR/PROGESTIN RECEPTOR-RELATED"/>
    <property type="match status" value="1"/>
</dbReference>
<comment type="subcellular location">
    <subcellularLocation>
        <location evidence="1">Membrane</location>
        <topology evidence="1">Multi-pass membrane protein</topology>
    </subcellularLocation>
</comment>
<dbReference type="PANTHER" id="PTHR20855:SF143">
    <property type="entry name" value="MEMBRANE PROGESTIN RECEPTOR EPSILON"/>
    <property type="match status" value="1"/>
</dbReference>
<dbReference type="GO" id="GO:0038023">
    <property type="term" value="F:signaling receptor activity"/>
    <property type="evidence" value="ECO:0007669"/>
    <property type="project" value="TreeGrafter"/>
</dbReference>
<evidence type="ECO:0000256" key="4">
    <source>
        <dbReference type="ARBA" id="ARBA00022989"/>
    </source>
</evidence>
<keyword evidence="4 7" id="KW-1133">Transmembrane helix</keyword>
<keyword evidence="9" id="KW-1185">Reference proteome</keyword>
<dbReference type="OrthoDB" id="535992at2759"/>
<keyword evidence="6" id="KW-0862">Zinc</keyword>
<proteinExistence type="inferred from homology"/>
<keyword evidence="5 7" id="KW-0472">Membrane</keyword>
<dbReference type="GO" id="GO:0016020">
    <property type="term" value="C:membrane"/>
    <property type="evidence" value="ECO:0007669"/>
    <property type="project" value="UniProtKB-SubCell"/>
</dbReference>
<dbReference type="EMBL" id="UXSR01005917">
    <property type="protein sequence ID" value="VDD83983.1"/>
    <property type="molecule type" value="Genomic_DNA"/>
</dbReference>
<gene>
    <name evidence="8" type="ORF">MCOS_LOCUS9986</name>
</gene>
<feature type="transmembrane region" description="Helical" evidence="7">
    <location>
        <begin position="205"/>
        <end position="223"/>
    </location>
</feature>
<evidence type="ECO:0000313" key="8">
    <source>
        <dbReference type="EMBL" id="VDD83983.1"/>
    </source>
</evidence>